<proteinExistence type="inferred from homology"/>
<sequence length="278" mass="30448">MTEAAQPQQQPQRGGLRGRRDGQRGGPRGAPRGGRGAPQGGKGKNEWQPRTKLGRLVKTNRITTIEEIYLHAMPIKEPEIIDQLLGEDLKDEVMKIMPVQKQTRAGQRTRFKACIAVGDGNGHIGLGIKTAAEVANAIKGAMIYAKLSILPVRLGYWGNKIGKPHTVPNTVTGKCGSVRMRLIPAPRGSGIVAGSVAKKLLAMAGFEDVFTSSIGHTKTTFNFLVATYKAIEHTYQFLTPDQWEKKEPEVHPFVAHSDQLAQSNEFKVEKVNVNLQNQ</sequence>
<evidence type="ECO:0000313" key="11">
    <source>
        <dbReference type="Proteomes" id="UP001470230"/>
    </source>
</evidence>
<evidence type="ECO:0000256" key="7">
    <source>
        <dbReference type="RuleBase" id="RU003823"/>
    </source>
</evidence>
<dbReference type="Proteomes" id="UP001470230">
    <property type="component" value="Unassembled WGS sequence"/>
</dbReference>
<dbReference type="InterPro" id="IPR005324">
    <property type="entry name" value="Ribosomal_uS5_C"/>
</dbReference>
<comment type="similarity">
    <text evidence="1 7">Belongs to the universal ribosomal protein uS5 family.</text>
</comment>
<dbReference type="InterPro" id="IPR018192">
    <property type="entry name" value="Ribosomal_uS5_N_CS"/>
</dbReference>
<dbReference type="PANTHER" id="PTHR13718:SF4">
    <property type="entry name" value="40S RIBOSOMAL PROTEIN S2"/>
    <property type="match status" value="1"/>
</dbReference>
<dbReference type="EMBL" id="JAPFFF010000011">
    <property type="protein sequence ID" value="KAK8878439.1"/>
    <property type="molecule type" value="Genomic_DNA"/>
</dbReference>
<feature type="compositionally biased region" description="Low complexity" evidence="8">
    <location>
        <begin position="1"/>
        <end position="14"/>
    </location>
</feature>
<name>A0ABR2JKT6_9EUKA</name>
<dbReference type="NCBIfam" id="TIGR01020">
    <property type="entry name" value="uS5_euk_arch"/>
    <property type="match status" value="1"/>
</dbReference>
<dbReference type="Gene3D" id="3.30.160.20">
    <property type="match status" value="1"/>
</dbReference>
<evidence type="ECO:0000256" key="2">
    <source>
        <dbReference type="ARBA" id="ARBA00022980"/>
    </source>
</evidence>
<comment type="caution">
    <text evidence="10">The sequence shown here is derived from an EMBL/GenBank/DDBJ whole genome shotgun (WGS) entry which is preliminary data.</text>
</comment>
<keyword evidence="3 6" id="KW-0687">Ribonucleoprotein</keyword>
<evidence type="ECO:0000256" key="8">
    <source>
        <dbReference type="SAM" id="MobiDB-lite"/>
    </source>
</evidence>
<reference evidence="10 11" key="1">
    <citation type="submission" date="2024-04" db="EMBL/GenBank/DDBJ databases">
        <title>Tritrichomonas musculus Genome.</title>
        <authorList>
            <person name="Alves-Ferreira E."/>
            <person name="Grigg M."/>
            <person name="Lorenzi H."/>
            <person name="Galac M."/>
        </authorList>
    </citation>
    <scope>NUCLEOTIDE SEQUENCE [LARGE SCALE GENOMIC DNA]</scope>
    <source>
        <strain evidence="10 11">EAF2021</strain>
    </source>
</reference>
<accession>A0ABR2JKT6</accession>
<dbReference type="SUPFAM" id="SSF54768">
    <property type="entry name" value="dsRNA-binding domain-like"/>
    <property type="match status" value="1"/>
</dbReference>
<evidence type="ECO:0000313" key="10">
    <source>
        <dbReference type="EMBL" id="KAK8878439.1"/>
    </source>
</evidence>
<dbReference type="InterPro" id="IPR020568">
    <property type="entry name" value="Ribosomal_Su5_D2-typ_SF"/>
</dbReference>
<dbReference type="Pfam" id="PF00333">
    <property type="entry name" value="Ribosomal_S5"/>
    <property type="match status" value="1"/>
</dbReference>
<feature type="compositionally biased region" description="Gly residues" evidence="8">
    <location>
        <begin position="24"/>
        <end position="42"/>
    </location>
</feature>
<dbReference type="InterPro" id="IPR000851">
    <property type="entry name" value="Ribosomal_uS5"/>
</dbReference>
<protein>
    <recommendedName>
        <fullName evidence="4">Small ribosomal subunit protein uS5</fullName>
    </recommendedName>
    <alternativeName>
        <fullName evidence="5">40S ribosomal protein S2</fullName>
    </alternativeName>
</protein>
<dbReference type="PROSITE" id="PS50881">
    <property type="entry name" value="S5_DSRBD"/>
    <property type="match status" value="1"/>
</dbReference>
<dbReference type="InterPro" id="IPR013810">
    <property type="entry name" value="Ribosomal_uS5_N"/>
</dbReference>
<dbReference type="InterPro" id="IPR005711">
    <property type="entry name" value="Ribosomal_uS5_euk/arc"/>
</dbReference>
<evidence type="ECO:0000259" key="9">
    <source>
        <dbReference type="PROSITE" id="PS50881"/>
    </source>
</evidence>
<dbReference type="InterPro" id="IPR014721">
    <property type="entry name" value="Ribsml_uS5_D2-typ_fold_subgr"/>
</dbReference>
<evidence type="ECO:0000256" key="1">
    <source>
        <dbReference type="ARBA" id="ARBA00008945"/>
    </source>
</evidence>
<evidence type="ECO:0000256" key="3">
    <source>
        <dbReference type="ARBA" id="ARBA00023274"/>
    </source>
</evidence>
<gene>
    <name evidence="10" type="ORF">M9Y10_005212</name>
</gene>
<feature type="domain" description="S5 DRBM" evidence="9">
    <location>
        <begin position="89"/>
        <end position="152"/>
    </location>
</feature>
<evidence type="ECO:0000256" key="4">
    <source>
        <dbReference type="ARBA" id="ARBA00035255"/>
    </source>
</evidence>
<evidence type="ECO:0000256" key="5">
    <source>
        <dbReference type="ARBA" id="ARBA00035407"/>
    </source>
</evidence>
<evidence type="ECO:0000256" key="6">
    <source>
        <dbReference type="PROSITE-ProRule" id="PRU00268"/>
    </source>
</evidence>
<dbReference type="PROSITE" id="PS00585">
    <property type="entry name" value="RIBOSOMAL_S5"/>
    <property type="match status" value="1"/>
</dbReference>
<organism evidence="10 11">
    <name type="scientific">Tritrichomonas musculus</name>
    <dbReference type="NCBI Taxonomy" id="1915356"/>
    <lineage>
        <taxon>Eukaryota</taxon>
        <taxon>Metamonada</taxon>
        <taxon>Parabasalia</taxon>
        <taxon>Tritrichomonadida</taxon>
        <taxon>Tritrichomonadidae</taxon>
        <taxon>Tritrichomonas</taxon>
    </lineage>
</organism>
<dbReference type="PANTHER" id="PTHR13718">
    <property type="entry name" value="RIBOSOMAL S SUBUNIT"/>
    <property type="match status" value="1"/>
</dbReference>
<dbReference type="GO" id="GO:0005840">
    <property type="term" value="C:ribosome"/>
    <property type="evidence" value="ECO:0007669"/>
    <property type="project" value="UniProtKB-KW"/>
</dbReference>
<dbReference type="Pfam" id="PF03719">
    <property type="entry name" value="Ribosomal_S5_C"/>
    <property type="match status" value="1"/>
</dbReference>
<keyword evidence="11" id="KW-1185">Reference proteome</keyword>
<feature type="region of interest" description="Disordered" evidence="8">
    <location>
        <begin position="1"/>
        <end position="52"/>
    </location>
</feature>
<dbReference type="Gene3D" id="3.30.230.10">
    <property type="match status" value="1"/>
</dbReference>
<dbReference type="SUPFAM" id="SSF54211">
    <property type="entry name" value="Ribosomal protein S5 domain 2-like"/>
    <property type="match status" value="1"/>
</dbReference>
<keyword evidence="2 6" id="KW-0689">Ribosomal protein</keyword>